<dbReference type="AlphaFoldDB" id="A0A1F5VH49"/>
<dbReference type="SUPFAM" id="SSF53167">
    <property type="entry name" value="Purine and uridine phosphorylases"/>
    <property type="match status" value="1"/>
</dbReference>
<dbReference type="InterPro" id="IPR035994">
    <property type="entry name" value="Nucleoside_phosphorylase_sf"/>
</dbReference>
<comment type="caution">
    <text evidence="3">The sequence shown here is derived from an EMBL/GenBank/DDBJ whole genome shotgun (WGS) entry which is preliminary data.</text>
</comment>
<dbReference type="PANTHER" id="PTHR46832:SF1">
    <property type="entry name" value="5'-METHYLTHIOADENOSINE_S-ADENOSYLHOMOCYSTEINE NUCLEOSIDASE"/>
    <property type="match status" value="1"/>
</dbReference>
<keyword evidence="1" id="KW-0812">Transmembrane</keyword>
<dbReference type="STRING" id="1817863.A2Y62_14115"/>
<keyword evidence="1" id="KW-1133">Transmembrane helix</keyword>
<dbReference type="GO" id="GO:0019284">
    <property type="term" value="P:L-methionine salvage from S-adenosylmethionine"/>
    <property type="evidence" value="ECO:0007669"/>
    <property type="project" value="TreeGrafter"/>
</dbReference>
<reference evidence="3 4" key="1">
    <citation type="journal article" date="2016" name="Nat. Commun.">
        <title>Thousands of microbial genomes shed light on interconnected biogeochemical processes in an aquifer system.</title>
        <authorList>
            <person name="Anantharaman K."/>
            <person name="Brown C.T."/>
            <person name="Hug L.A."/>
            <person name="Sharon I."/>
            <person name="Castelle C.J."/>
            <person name="Probst A.J."/>
            <person name="Thomas B.C."/>
            <person name="Singh A."/>
            <person name="Wilkins M.J."/>
            <person name="Karaoz U."/>
            <person name="Brodie E.L."/>
            <person name="Williams K.H."/>
            <person name="Hubbard S.S."/>
            <person name="Banfield J.F."/>
        </authorList>
    </citation>
    <scope>NUCLEOTIDE SEQUENCE [LARGE SCALE GENOMIC DNA]</scope>
</reference>
<dbReference type="GO" id="GO:0009116">
    <property type="term" value="P:nucleoside metabolic process"/>
    <property type="evidence" value="ECO:0007669"/>
    <property type="project" value="InterPro"/>
</dbReference>
<evidence type="ECO:0000259" key="2">
    <source>
        <dbReference type="Pfam" id="PF01048"/>
    </source>
</evidence>
<accession>A0A1F5VH49</accession>
<dbReference type="GO" id="GO:0008930">
    <property type="term" value="F:methylthioadenosine nucleosidase activity"/>
    <property type="evidence" value="ECO:0007669"/>
    <property type="project" value="TreeGrafter"/>
</dbReference>
<evidence type="ECO:0000313" key="3">
    <source>
        <dbReference type="EMBL" id="OGF62251.1"/>
    </source>
</evidence>
<dbReference type="EMBL" id="MFGW01000183">
    <property type="protein sequence ID" value="OGF62251.1"/>
    <property type="molecule type" value="Genomic_DNA"/>
</dbReference>
<proteinExistence type="predicted"/>
<sequence>MIPSKIEYDFISNALQELQDKECSKSIIKLFRTGVGKKAGRTITRNLSYFQNSLLILTGTAGALGPELKPGDIFIPNMIRSVAPAKELFTFNVLSLPCVLSFITGTMITISTLTDQQKYNRHKHTKTQSVRTDTCVRPQNHKAIMNEEPYQNEKKLLHQHYNASAVDMESFILLKICREYHLNMLIVKVILDAYNESIGREKKEFFLFPEDGGNDFSEEKRKLFIERLETSSRQLAQIIHSICIQQGNMLESYDYEVSKDA</sequence>
<dbReference type="GO" id="GO:0008782">
    <property type="term" value="F:adenosylhomocysteine nucleosidase activity"/>
    <property type="evidence" value="ECO:0007669"/>
    <property type="project" value="TreeGrafter"/>
</dbReference>
<dbReference type="Pfam" id="PF01048">
    <property type="entry name" value="PNP_UDP_1"/>
    <property type="match status" value="1"/>
</dbReference>
<keyword evidence="1" id="KW-0472">Membrane</keyword>
<evidence type="ECO:0000256" key="1">
    <source>
        <dbReference type="SAM" id="Phobius"/>
    </source>
</evidence>
<organism evidence="3 4">
    <name type="scientific">Candidatus Fischerbacteria bacterium RBG_13_37_8</name>
    <dbReference type="NCBI Taxonomy" id="1817863"/>
    <lineage>
        <taxon>Bacteria</taxon>
        <taxon>Candidatus Fischeribacteriota</taxon>
    </lineage>
</organism>
<feature type="transmembrane region" description="Helical" evidence="1">
    <location>
        <begin position="88"/>
        <end position="113"/>
    </location>
</feature>
<protein>
    <recommendedName>
        <fullName evidence="2">Nucleoside phosphorylase domain-containing protein</fullName>
    </recommendedName>
</protein>
<feature type="domain" description="Nucleoside phosphorylase" evidence="2">
    <location>
        <begin position="30"/>
        <end position="203"/>
    </location>
</feature>
<dbReference type="InterPro" id="IPR000845">
    <property type="entry name" value="Nucleoside_phosphorylase_d"/>
</dbReference>
<dbReference type="PANTHER" id="PTHR46832">
    <property type="entry name" value="5'-METHYLTHIOADENOSINE/S-ADENOSYLHOMOCYSTEINE NUCLEOSIDASE"/>
    <property type="match status" value="1"/>
</dbReference>
<dbReference type="Gene3D" id="3.40.50.1580">
    <property type="entry name" value="Nucleoside phosphorylase domain"/>
    <property type="match status" value="1"/>
</dbReference>
<dbReference type="Proteomes" id="UP000178943">
    <property type="component" value="Unassembled WGS sequence"/>
</dbReference>
<evidence type="ECO:0000313" key="4">
    <source>
        <dbReference type="Proteomes" id="UP000178943"/>
    </source>
</evidence>
<gene>
    <name evidence="3" type="ORF">A2Y62_14115</name>
</gene>
<name>A0A1F5VH49_9BACT</name>
<dbReference type="GO" id="GO:0005829">
    <property type="term" value="C:cytosol"/>
    <property type="evidence" value="ECO:0007669"/>
    <property type="project" value="TreeGrafter"/>
</dbReference>